<reference evidence="3" key="2">
    <citation type="submission" date="2023-06" db="EMBL/GenBank/DDBJ databases">
        <authorList>
            <consortium name="Lawrence Berkeley National Laboratory"/>
            <person name="Mondo S.J."/>
            <person name="Hensen N."/>
            <person name="Bonometti L."/>
            <person name="Westerberg I."/>
            <person name="Brannstrom I.O."/>
            <person name="Guillou S."/>
            <person name="Cros-Aarteil S."/>
            <person name="Calhoun S."/>
            <person name="Haridas S."/>
            <person name="Kuo A."/>
            <person name="Pangilinan J."/>
            <person name="Riley R."/>
            <person name="Labutti K."/>
            <person name="Andreopoulos B."/>
            <person name="Lipzen A."/>
            <person name="Chen C."/>
            <person name="Yanf M."/>
            <person name="Daum C."/>
            <person name="Ng V."/>
            <person name="Clum A."/>
            <person name="Steindorff A."/>
            <person name="Ohm R."/>
            <person name="Martin F."/>
            <person name="Silar P."/>
            <person name="Natvig D."/>
            <person name="Lalanne C."/>
            <person name="Gautier V."/>
            <person name="Ament-Velasquez S.L."/>
            <person name="Kruys A."/>
            <person name="Hutchinson M.I."/>
            <person name="Powell A.J."/>
            <person name="Barry K."/>
            <person name="Miller A.N."/>
            <person name="Grigoriev I.V."/>
            <person name="Debuchy R."/>
            <person name="Gladieux P."/>
            <person name="Thoren M.H."/>
            <person name="Johannesson H."/>
        </authorList>
    </citation>
    <scope>NUCLEOTIDE SEQUENCE</scope>
    <source>
        <strain evidence="3">PSN324</strain>
    </source>
</reference>
<protein>
    <submittedName>
        <fullName evidence="3">Uncharacterized protein</fullName>
    </submittedName>
</protein>
<keyword evidence="4" id="KW-1185">Reference proteome</keyword>
<organism evidence="3 4">
    <name type="scientific">Cladorrhinum samala</name>
    <dbReference type="NCBI Taxonomy" id="585594"/>
    <lineage>
        <taxon>Eukaryota</taxon>
        <taxon>Fungi</taxon>
        <taxon>Dikarya</taxon>
        <taxon>Ascomycota</taxon>
        <taxon>Pezizomycotina</taxon>
        <taxon>Sordariomycetes</taxon>
        <taxon>Sordariomycetidae</taxon>
        <taxon>Sordariales</taxon>
        <taxon>Podosporaceae</taxon>
        <taxon>Cladorrhinum</taxon>
    </lineage>
</organism>
<dbReference type="EMBL" id="MU864942">
    <property type="protein sequence ID" value="KAK4465101.1"/>
    <property type="molecule type" value="Genomic_DNA"/>
</dbReference>
<feature type="region of interest" description="Disordered" evidence="1">
    <location>
        <begin position="430"/>
        <end position="465"/>
    </location>
</feature>
<reference evidence="3" key="1">
    <citation type="journal article" date="2023" name="Mol. Phylogenet. Evol.">
        <title>Genome-scale phylogeny and comparative genomics of the fungal order Sordariales.</title>
        <authorList>
            <person name="Hensen N."/>
            <person name="Bonometti L."/>
            <person name="Westerberg I."/>
            <person name="Brannstrom I.O."/>
            <person name="Guillou S."/>
            <person name="Cros-Aarteil S."/>
            <person name="Calhoun S."/>
            <person name="Haridas S."/>
            <person name="Kuo A."/>
            <person name="Mondo S."/>
            <person name="Pangilinan J."/>
            <person name="Riley R."/>
            <person name="LaButti K."/>
            <person name="Andreopoulos B."/>
            <person name="Lipzen A."/>
            <person name="Chen C."/>
            <person name="Yan M."/>
            <person name="Daum C."/>
            <person name="Ng V."/>
            <person name="Clum A."/>
            <person name="Steindorff A."/>
            <person name="Ohm R.A."/>
            <person name="Martin F."/>
            <person name="Silar P."/>
            <person name="Natvig D.O."/>
            <person name="Lalanne C."/>
            <person name="Gautier V."/>
            <person name="Ament-Velasquez S.L."/>
            <person name="Kruys A."/>
            <person name="Hutchinson M.I."/>
            <person name="Powell A.J."/>
            <person name="Barry K."/>
            <person name="Miller A.N."/>
            <person name="Grigoriev I.V."/>
            <person name="Debuchy R."/>
            <person name="Gladieux P."/>
            <person name="Hiltunen Thoren M."/>
            <person name="Johannesson H."/>
        </authorList>
    </citation>
    <scope>NUCLEOTIDE SEQUENCE</scope>
    <source>
        <strain evidence="3">PSN324</strain>
    </source>
</reference>
<keyword evidence="2" id="KW-0732">Signal</keyword>
<dbReference type="AlphaFoldDB" id="A0AAV9HWK0"/>
<comment type="caution">
    <text evidence="3">The sequence shown here is derived from an EMBL/GenBank/DDBJ whole genome shotgun (WGS) entry which is preliminary data.</text>
</comment>
<dbReference type="Proteomes" id="UP001321749">
    <property type="component" value="Unassembled WGS sequence"/>
</dbReference>
<feature type="signal peptide" evidence="2">
    <location>
        <begin position="1"/>
        <end position="17"/>
    </location>
</feature>
<feature type="chain" id="PRO_5043339557" evidence="2">
    <location>
        <begin position="18"/>
        <end position="521"/>
    </location>
</feature>
<name>A0AAV9HWK0_9PEZI</name>
<evidence type="ECO:0000313" key="3">
    <source>
        <dbReference type="EMBL" id="KAK4465101.1"/>
    </source>
</evidence>
<sequence length="521" mass="54701">MKLALVITTLLINLVHPQYNPASPWYWATTVVTETVWTVCTVEETETVGPNLFPAPHALLDSKLTCPQVIEKAALTTNLVLPNPGEVLTSVTVQPPSSPTSCYALPTPPSSLEVVAFSANQISRDGGNANATDPVFFYVGNNATSPEYVGTLVDGNRIILDLSPDTSGAGRVALLLPGGESLVFDQAGVHHYDAGCRAVSSVMIPSFMAQVLSIATSPIIHASPPEPGPASGGYSSSITRRAMQSSNFTVQLVVESIIDAELQGPNMMFGPSACTFISRTPGQGEWPVFTWTCEYPGKQSAEKKCEAAFHNWLRPNSNSNRAARGMMQSGDDLFQYLPRFLSKVGGSLTNLLPGVTPILQTGIKWLSAAQNAVIDVAELGGESVCEVLHAFDEYKLIMSDNGLPDGPHTVGAYVSHPPVETIVGTLARHTTRMTREPSRAAIPSEKGGGENVTVTSFGGGAEGDLGRSLSEVGTSLLSLGKGVGATMSASEGKGILTVTGTVMASETVRAATTVVPATVTT</sequence>
<evidence type="ECO:0000256" key="1">
    <source>
        <dbReference type="SAM" id="MobiDB-lite"/>
    </source>
</evidence>
<proteinExistence type="predicted"/>
<evidence type="ECO:0000256" key="2">
    <source>
        <dbReference type="SAM" id="SignalP"/>
    </source>
</evidence>
<accession>A0AAV9HWK0</accession>
<gene>
    <name evidence="3" type="ORF">QBC42DRAFT_262081</name>
</gene>
<evidence type="ECO:0000313" key="4">
    <source>
        <dbReference type="Proteomes" id="UP001321749"/>
    </source>
</evidence>